<gene>
    <name evidence="6" type="primary">fusA</name>
    <name evidence="6" type="ORF">ENX07_01485</name>
</gene>
<dbReference type="EMBL" id="DTMQ01000011">
    <property type="protein sequence ID" value="HGE98734.1"/>
    <property type="molecule type" value="Genomic_DNA"/>
</dbReference>
<dbReference type="Gene3D" id="3.30.70.870">
    <property type="entry name" value="Elongation Factor G (Translational Gtpase), domain 3"/>
    <property type="match status" value="1"/>
</dbReference>
<dbReference type="Pfam" id="PF22042">
    <property type="entry name" value="EF-G_D2"/>
    <property type="match status" value="1"/>
</dbReference>
<dbReference type="InterPro" id="IPR000640">
    <property type="entry name" value="EFG_V-like"/>
</dbReference>
<dbReference type="SMART" id="SM00889">
    <property type="entry name" value="EFG_IV"/>
    <property type="match status" value="1"/>
</dbReference>
<keyword evidence="6" id="KW-0648">Protein biosynthesis</keyword>
<dbReference type="SUPFAM" id="SSF54980">
    <property type="entry name" value="EF-G C-terminal domain-like"/>
    <property type="match status" value="2"/>
</dbReference>
<dbReference type="InterPro" id="IPR035649">
    <property type="entry name" value="EFG_V"/>
</dbReference>
<keyword evidence="2" id="KW-0547">Nucleotide-binding</keyword>
<comment type="similarity">
    <text evidence="1">Belongs to the TRAFAC class translation factor GTPase superfamily. Classic translation factor GTPase family. EF-G/EF-2 subfamily.</text>
</comment>
<dbReference type="PANTHER" id="PTHR43261">
    <property type="entry name" value="TRANSLATION ELONGATION FACTOR G-RELATED"/>
    <property type="match status" value="1"/>
</dbReference>
<dbReference type="Pfam" id="PF03764">
    <property type="entry name" value="EFG_IV"/>
    <property type="match status" value="1"/>
</dbReference>
<dbReference type="FunFam" id="3.30.70.240:FF:000001">
    <property type="entry name" value="Elongation factor G"/>
    <property type="match status" value="1"/>
</dbReference>
<dbReference type="Gene3D" id="2.40.30.10">
    <property type="entry name" value="Translation factors"/>
    <property type="match status" value="1"/>
</dbReference>
<name>A0A7C3YS27_UNCW3</name>
<dbReference type="Pfam" id="PF00679">
    <property type="entry name" value="EFG_C"/>
    <property type="match status" value="1"/>
</dbReference>
<dbReference type="InterPro" id="IPR005225">
    <property type="entry name" value="Small_GTP-bd"/>
</dbReference>
<evidence type="ECO:0000256" key="1">
    <source>
        <dbReference type="ARBA" id="ARBA00005870"/>
    </source>
</evidence>
<dbReference type="CDD" id="cd01434">
    <property type="entry name" value="EFG_mtEFG1_IV"/>
    <property type="match status" value="1"/>
</dbReference>
<dbReference type="InterPro" id="IPR000795">
    <property type="entry name" value="T_Tr_GTP-bd_dom"/>
</dbReference>
<dbReference type="Gene3D" id="3.30.230.10">
    <property type="match status" value="1"/>
</dbReference>
<dbReference type="InterPro" id="IPR035647">
    <property type="entry name" value="EFG_III/V"/>
</dbReference>
<dbReference type="GO" id="GO:0032790">
    <property type="term" value="P:ribosome disassembly"/>
    <property type="evidence" value="ECO:0007669"/>
    <property type="project" value="TreeGrafter"/>
</dbReference>
<dbReference type="InterPro" id="IPR053905">
    <property type="entry name" value="EF-G-like_DII"/>
</dbReference>
<comment type="caution">
    <text evidence="6">The sequence shown here is derived from an EMBL/GenBank/DDBJ whole genome shotgun (WGS) entry which is preliminary data.</text>
</comment>
<evidence type="ECO:0000256" key="2">
    <source>
        <dbReference type="ARBA" id="ARBA00022741"/>
    </source>
</evidence>
<dbReference type="GO" id="GO:0003924">
    <property type="term" value="F:GTPase activity"/>
    <property type="evidence" value="ECO:0007669"/>
    <property type="project" value="InterPro"/>
</dbReference>
<dbReference type="CDD" id="cd04170">
    <property type="entry name" value="EF-G_bact"/>
    <property type="match status" value="1"/>
</dbReference>
<dbReference type="Pfam" id="PF00009">
    <property type="entry name" value="GTP_EFTU"/>
    <property type="match status" value="1"/>
</dbReference>
<dbReference type="Gene3D" id="3.30.70.240">
    <property type="match status" value="1"/>
</dbReference>
<protein>
    <recommendedName>
        <fullName evidence="4">Elongation factor G</fullName>
    </recommendedName>
</protein>
<evidence type="ECO:0000256" key="3">
    <source>
        <dbReference type="ARBA" id="ARBA00023134"/>
    </source>
</evidence>
<dbReference type="NCBIfam" id="TIGR00484">
    <property type="entry name" value="EF-G"/>
    <property type="match status" value="1"/>
</dbReference>
<dbReference type="CDD" id="cd03713">
    <property type="entry name" value="EFG_mtEFG_C"/>
    <property type="match status" value="1"/>
</dbReference>
<dbReference type="Pfam" id="PF14492">
    <property type="entry name" value="EFG_III"/>
    <property type="match status" value="1"/>
</dbReference>
<dbReference type="NCBIfam" id="NF009891">
    <property type="entry name" value="PRK13351.1-1"/>
    <property type="match status" value="1"/>
</dbReference>
<dbReference type="InterPro" id="IPR020568">
    <property type="entry name" value="Ribosomal_Su5_D2-typ_SF"/>
</dbReference>
<dbReference type="GO" id="GO:0005525">
    <property type="term" value="F:GTP binding"/>
    <property type="evidence" value="ECO:0007669"/>
    <property type="project" value="UniProtKB-UniRule"/>
</dbReference>
<dbReference type="CDD" id="cd16262">
    <property type="entry name" value="EFG_III"/>
    <property type="match status" value="1"/>
</dbReference>
<dbReference type="AlphaFoldDB" id="A0A7C3YS27"/>
<dbReference type="NCBIfam" id="NF009381">
    <property type="entry name" value="PRK12740.1-5"/>
    <property type="match status" value="1"/>
</dbReference>
<keyword evidence="3" id="KW-0342">GTP-binding</keyword>
<reference evidence="6" key="1">
    <citation type="journal article" date="2020" name="mSystems">
        <title>Genome- and Community-Level Interaction Insights into Carbon Utilization and Element Cycling Functions of Hydrothermarchaeota in Hydrothermal Sediment.</title>
        <authorList>
            <person name="Zhou Z."/>
            <person name="Liu Y."/>
            <person name="Xu W."/>
            <person name="Pan J."/>
            <person name="Luo Z.H."/>
            <person name="Li M."/>
        </authorList>
    </citation>
    <scope>NUCLEOTIDE SEQUENCE [LARGE SCALE GENOMIC DNA]</scope>
    <source>
        <strain evidence="6">SpSt-906</strain>
    </source>
</reference>
<dbReference type="SUPFAM" id="SSF52540">
    <property type="entry name" value="P-loop containing nucleoside triphosphate hydrolases"/>
    <property type="match status" value="1"/>
</dbReference>
<dbReference type="SUPFAM" id="SSF50447">
    <property type="entry name" value="Translation proteins"/>
    <property type="match status" value="1"/>
</dbReference>
<dbReference type="InterPro" id="IPR027417">
    <property type="entry name" value="P-loop_NTPase"/>
</dbReference>
<dbReference type="NCBIfam" id="TIGR00231">
    <property type="entry name" value="small_GTP"/>
    <property type="match status" value="1"/>
</dbReference>
<dbReference type="InterPro" id="IPR041095">
    <property type="entry name" value="EFG_II"/>
</dbReference>
<accession>A0A7C3YS27</accession>
<evidence type="ECO:0000256" key="4">
    <source>
        <dbReference type="NCBIfam" id="TIGR00484"/>
    </source>
</evidence>
<dbReference type="InterPro" id="IPR005517">
    <property type="entry name" value="Transl_elong_EFG/EF2_IV"/>
</dbReference>
<proteinExistence type="inferred from homology"/>
<dbReference type="InterPro" id="IPR004540">
    <property type="entry name" value="Transl_elong_EFG/EF2"/>
</dbReference>
<dbReference type="PANTHER" id="PTHR43261:SF6">
    <property type="entry name" value="ELONGATION FACTOR G-LIKE PROTEIN"/>
    <property type="match status" value="1"/>
</dbReference>
<dbReference type="Gene3D" id="3.40.50.300">
    <property type="entry name" value="P-loop containing nucleotide triphosphate hydrolases"/>
    <property type="match status" value="1"/>
</dbReference>
<dbReference type="InterPro" id="IPR009022">
    <property type="entry name" value="EFG_III"/>
</dbReference>
<dbReference type="FunFam" id="3.30.230.10:FF:000003">
    <property type="entry name" value="Elongation factor G"/>
    <property type="match status" value="1"/>
</dbReference>
<sequence>MREYVPEKIRNIGFFGHSGCGKTTIADNLIFLLGASPRRGRVDEGTSFFDYDEDEIARKVSINLALGYGEYKGFLFNLIDTPGYADFLGEVLSGIRACDSACVVIDGTGGIEVGTEICLRYLGEEGKPVFFFVNKLKKEHSDFFKVLDELGKAIGVKAVPLFFPIGKETNFRGLVDILNEKAYYYENGEKKESPLPEELKGEVSKYRERIVEALGDVSETILNKYLEGGEITKEEIQLGLKEGIKKREVFPILAGDALEGIGVDLILDFASEYLPSPIDCEIITEEKTIPVKPDGSPLLFIFKTVSELHIGDLNYCKVLQGKVASGDTLINMTTGRPEKINQIYYIKGKEREEVGILRTGEIGALVKLKETRTSDTLTTPELNLKLPPIKFPEPSISIAIIPKTRGDEEKVSNGLHRLHNEDPTFSFYYATELKQQIISGLGELHLDVILGRLKRKFDVAVETAKPKIPYRETITKKAEAQGKYKKQTGGRGQYGDVWLRIEPLPRGKGFEFLDAIYGGAIPAKYIPSVEKGTREAMEAGFLANYPMTDLKVTVYDGSFHPVDSSDIAFKIAAIMAFRNACEKAGVILLEPIMELEVRCPEQFLGDVVGDLNARRGRILGIDREGNLQVVKAHCPLAELYKYSTTLRSLTQGRGYFTMKFAFYEEVPKEISAKIIEEAKKEKAKE</sequence>
<dbReference type="InterPro" id="IPR014721">
    <property type="entry name" value="Ribsml_uS5_D2-typ_fold_subgr"/>
</dbReference>
<evidence type="ECO:0000313" key="6">
    <source>
        <dbReference type="EMBL" id="HGE98734.1"/>
    </source>
</evidence>
<dbReference type="InterPro" id="IPR009000">
    <property type="entry name" value="Transl_B-barrel_sf"/>
</dbReference>
<dbReference type="GO" id="GO:0003746">
    <property type="term" value="F:translation elongation factor activity"/>
    <property type="evidence" value="ECO:0007669"/>
    <property type="project" value="UniProtKB-UniRule"/>
</dbReference>
<dbReference type="SMART" id="SM00838">
    <property type="entry name" value="EFG_C"/>
    <property type="match status" value="1"/>
</dbReference>
<feature type="domain" description="Tr-type G" evidence="5">
    <location>
        <begin position="7"/>
        <end position="278"/>
    </location>
</feature>
<dbReference type="PRINTS" id="PR00315">
    <property type="entry name" value="ELONGATNFCT"/>
</dbReference>
<dbReference type="SUPFAM" id="SSF54211">
    <property type="entry name" value="Ribosomal protein S5 domain 2-like"/>
    <property type="match status" value="1"/>
</dbReference>
<evidence type="ECO:0000259" key="5">
    <source>
        <dbReference type="PROSITE" id="PS51722"/>
    </source>
</evidence>
<dbReference type="InterPro" id="IPR047872">
    <property type="entry name" value="EFG_IV"/>
</dbReference>
<keyword evidence="6" id="KW-0251">Elongation factor</keyword>
<dbReference type="PROSITE" id="PS51722">
    <property type="entry name" value="G_TR_2"/>
    <property type="match status" value="1"/>
</dbReference>
<organism evidence="6">
    <name type="scientific">candidate division WOR-3 bacterium</name>
    <dbReference type="NCBI Taxonomy" id="2052148"/>
    <lineage>
        <taxon>Bacteria</taxon>
        <taxon>Bacteria division WOR-3</taxon>
    </lineage>
</organism>
<dbReference type="NCBIfam" id="NF009379">
    <property type="entry name" value="PRK12740.1-3"/>
    <property type="match status" value="1"/>
</dbReference>